<dbReference type="Proteomes" id="UP001152561">
    <property type="component" value="Unassembled WGS sequence"/>
</dbReference>
<organism evidence="1 2">
    <name type="scientific">Anisodus acutangulus</name>
    <dbReference type="NCBI Taxonomy" id="402998"/>
    <lineage>
        <taxon>Eukaryota</taxon>
        <taxon>Viridiplantae</taxon>
        <taxon>Streptophyta</taxon>
        <taxon>Embryophyta</taxon>
        <taxon>Tracheophyta</taxon>
        <taxon>Spermatophyta</taxon>
        <taxon>Magnoliopsida</taxon>
        <taxon>eudicotyledons</taxon>
        <taxon>Gunneridae</taxon>
        <taxon>Pentapetalae</taxon>
        <taxon>asterids</taxon>
        <taxon>lamiids</taxon>
        <taxon>Solanales</taxon>
        <taxon>Solanaceae</taxon>
        <taxon>Solanoideae</taxon>
        <taxon>Hyoscyameae</taxon>
        <taxon>Anisodus</taxon>
    </lineage>
</organism>
<evidence type="ECO:0000313" key="1">
    <source>
        <dbReference type="EMBL" id="KAJ8560916.1"/>
    </source>
</evidence>
<accession>A0A9Q1MLH4</accession>
<gene>
    <name evidence="1" type="ORF">K7X08_027106</name>
</gene>
<dbReference type="AlphaFoldDB" id="A0A9Q1MLH4"/>
<sequence>MIVLLYASPCPGRLRLFLVRLDCGPDGFHFYHPTTRVLRPFGTNTRSITLEVSAEIGFLSKLIRLANYLKELDGPRDQKKLQVIRDKCLSHLEGLASKRL</sequence>
<name>A0A9Q1MLH4_9SOLA</name>
<evidence type="ECO:0000313" key="2">
    <source>
        <dbReference type="Proteomes" id="UP001152561"/>
    </source>
</evidence>
<protein>
    <submittedName>
        <fullName evidence="1">Uncharacterized protein</fullName>
    </submittedName>
</protein>
<proteinExistence type="predicted"/>
<dbReference type="EMBL" id="JAJAGQ010000006">
    <property type="protein sequence ID" value="KAJ8560916.1"/>
    <property type="molecule type" value="Genomic_DNA"/>
</dbReference>
<reference evidence="2" key="1">
    <citation type="journal article" date="2023" name="Proc. Natl. Acad. Sci. U.S.A.">
        <title>Genomic and structural basis for evolution of tropane alkaloid biosynthesis.</title>
        <authorList>
            <person name="Wanga Y.-J."/>
            <person name="Taina T."/>
            <person name="Yua J.-Y."/>
            <person name="Lia J."/>
            <person name="Xua B."/>
            <person name="Chenc J."/>
            <person name="D'Auriad J.C."/>
            <person name="Huanga J.-P."/>
            <person name="Huanga S.-X."/>
        </authorList>
    </citation>
    <scope>NUCLEOTIDE SEQUENCE [LARGE SCALE GENOMIC DNA]</scope>
    <source>
        <strain evidence="2">cv. KIB-2019</strain>
    </source>
</reference>
<keyword evidence="2" id="KW-1185">Reference proteome</keyword>
<comment type="caution">
    <text evidence="1">The sequence shown here is derived from an EMBL/GenBank/DDBJ whole genome shotgun (WGS) entry which is preliminary data.</text>
</comment>